<dbReference type="OrthoDB" id="9790826at2"/>
<dbReference type="Gene3D" id="3.20.160.10">
    <property type="entry name" value="vpa0580 domain like"/>
    <property type="match status" value="1"/>
</dbReference>
<dbReference type="AlphaFoldDB" id="E8M007"/>
<gene>
    <name evidence="1" type="ORF">VIBR0546_21520</name>
</gene>
<organism evidence="1 2">
    <name type="scientific">Vibrio brasiliensis LMG 20546</name>
    <dbReference type="NCBI Taxonomy" id="945543"/>
    <lineage>
        <taxon>Bacteria</taxon>
        <taxon>Pseudomonadati</taxon>
        <taxon>Pseudomonadota</taxon>
        <taxon>Gammaproteobacteria</taxon>
        <taxon>Vibrionales</taxon>
        <taxon>Vibrionaceae</taxon>
        <taxon>Vibrio</taxon>
        <taxon>Vibrio oreintalis group</taxon>
    </lineage>
</organism>
<keyword evidence="2" id="KW-1185">Reference proteome</keyword>
<reference evidence="1 2" key="1">
    <citation type="journal article" date="2012" name="Int. J. Syst. Evol. Microbiol.">
        <title>Vibrio caribbeanicus sp. nov., isolated from the marine sponge Scleritoderma cyanea.</title>
        <authorList>
            <person name="Hoffmann M."/>
            <person name="Monday S.R."/>
            <person name="Allard M.W."/>
            <person name="Strain E.A."/>
            <person name="Whittaker P."/>
            <person name="Naum M."/>
            <person name="McCarthy P.J."/>
            <person name="Lopez J.V."/>
            <person name="Fischer M."/>
            <person name="Brown E.W."/>
        </authorList>
    </citation>
    <scope>NUCLEOTIDE SEQUENCE [LARGE SCALE GENOMIC DNA]</scope>
    <source>
        <strain evidence="1 2">LMG 20546</strain>
    </source>
</reference>
<dbReference type="Proteomes" id="UP000004371">
    <property type="component" value="Unassembled WGS sequence"/>
</dbReference>
<dbReference type="STRING" id="945543.VIBR0546_21520"/>
<name>E8M007_9VIBR</name>
<dbReference type="InterPro" id="IPR038604">
    <property type="entry name" value="HopJ_sf"/>
</dbReference>
<accession>E8M007</accession>
<dbReference type="RefSeq" id="WP_006881422.1">
    <property type="nucleotide sequence ID" value="NZ_AEVS01000109.1"/>
</dbReference>
<dbReference type="InterPro" id="IPR014984">
    <property type="entry name" value="HopJ"/>
</dbReference>
<dbReference type="eggNOG" id="ENOG5032RP0">
    <property type="taxonomic scope" value="Bacteria"/>
</dbReference>
<dbReference type="Pfam" id="PF08888">
    <property type="entry name" value="HopJ"/>
    <property type="match status" value="1"/>
</dbReference>
<proteinExistence type="predicted"/>
<dbReference type="EMBL" id="AEVS01000109">
    <property type="protein sequence ID" value="EGA63754.1"/>
    <property type="molecule type" value="Genomic_DNA"/>
</dbReference>
<sequence>MELHAFLDKLSTSPDSIQFEETMAVIEANYLFTPTAFTNGDTKNQADQNNGSCKIFAFAQLNQLEPAAALACFGNFYRVDVLGNPQGDDHANIRNFIKYGWQGIAFEGEALSAKA</sequence>
<evidence type="ECO:0000313" key="2">
    <source>
        <dbReference type="Proteomes" id="UP000004371"/>
    </source>
</evidence>
<protein>
    <submittedName>
        <fullName evidence="1">Putative cytoplasmic protein</fullName>
    </submittedName>
</protein>
<comment type="caution">
    <text evidence="1">The sequence shown here is derived from an EMBL/GenBank/DDBJ whole genome shotgun (WGS) entry which is preliminary data.</text>
</comment>
<evidence type="ECO:0000313" key="1">
    <source>
        <dbReference type="EMBL" id="EGA63754.1"/>
    </source>
</evidence>